<evidence type="ECO:0008006" key="3">
    <source>
        <dbReference type="Google" id="ProtNLM"/>
    </source>
</evidence>
<accession>A0A846QUW4</accession>
<dbReference type="Pfam" id="PF13650">
    <property type="entry name" value="Asp_protease_2"/>
    <property type="match status" value="1"/>
</dbReference>
<keyword evidence="2" id="KW-1185">Reference proteome</keyword>
<dbReference type="EMBL" id="JAATJJ010000001">
    <property type="protein sequence ID" value="NJB71007.1"/>
    <property type="molecule type" value="Genomic_DNA"/>
</dbReference>
<reference evidence="1 2" key="1">
    <citation type="submission" date="2020-03" db="EMBL/GenBank/DDBJ databases">
        <title>Genomic Encyclopedia of Type Strains, Phase IV (KMG-IV): sequencing the most valuable type-strain genomes for metagenomic binning, comparative biology and taxonomic classification.</title>
        <authorList>
            <person name="Goeker M."/>
        </authorList>
    </citation>
    <scope>NUCLEOTIDE SEQUENCE [LARGE SCALE GENOMIC DNA]</scope>
    <source>
        <strain evidence="1 2">DSM 29762</strain>
    </source>
</reference>
<name>A0A846QUW4_9FLAO</name>
<comment type="caution">
    <text evidence="1">The sequence shown here is derived from an EMBL/GenBank/DDBJ whole genome shotgun (WGS) entry which is preliminary data.</text>
</comment>
<dbReference type="Proteomes" id="UP000590442">
    <property type="component" value="Unassembled WGS sequence"/>
</dbReference>
<dbReference type="CDD" id="cd05483">
    <property type="entry name" value="retropepsin_like_bacteria"/>
    <property type="match status" value="1"/>
</dbReference>
<dbReference type="InterPro" id="IPR021109">
    <property type="entry name" value="Peptidase_aspartic_dom_sf"/>
</dbReference>
<dbReference type="SUPFAM" id="SSF50630">
    <property type="entry name" value="Acid proteases"/>
    <property type="match status" value="1"/>
</dbReference>
<gene>
    <name evidence="1" type="ORF">GGR42_001469</name>
</gene>
<dbReference type="RefSeq" id="WP_167962368.1">
    <property type="nucleotide sequence ID" value="NZ_JAATJJ010000001.1"/>
</dbReference>
<proteinExistence type="predicted"/>
<dbReference type="AlphaFoldDB" id="A0A846QUW4"/>
<dbReference type="Gene3D" id="2.40.70.10">
    <property type="entry name" value="Acid Proteases"/>
    <property type="match status" value="1"/>
</dbReference>
<dbReference type="InterPro" id="IPR034122">
    <property type="entry name" value="Retropepsin-like_bacterial"/>
</dbReference>
<protein>
    <recommendedName>
        <fullName evidence="3">Acid protease</fullName>
    </recommendedName>
</protein>
<evidence type="ECO:0000313" key="1">
    <source>
        <dbReference type="EMBL" id="NJB71007.1"/>
    </source>
</evidence>
<sequence>MPILKKFLKKKNYIRIPLTLTATNHFEIEAKINGVTGRFILDTGASNTCVGLDKLKFFNLSSKESKVKAAGAGATDMETQISTKNLIEIGKWNKKKLKIVLFDLVHVNTALTTHNALPVDGIIGADVLKKGKAIIDYGKCHVYLKQKSPRKT</sequence>
<organism evidence="1 2">
    <name type="scientific">Saonia flava</name>
    <dbReference type="NCBI Taxonomy" id="523696"/>
    <lineage>
        <taxon>Bacteria</taxon>
        <taxon>Pseudomonadati</taxon>
        <taxon>Bacteroidota</taxon>
        <taxon>Flavobacteriia</taxon>
        <taxon>Flavobacteriales</taxon>
        <taxon>Flavobacteriaceae</taxon>
        <taxon>Saonia</taxon>
    </lineage>
</organism>
<evidence type="ECO:0000313" key="2">
    <source>
        <dbReference type="Proteomes" id="UP000590442"/>
    </source>
</evidence>